<feature type="chain" id="PRO_5025675571" description="Secreted protein" evidence="1">
    <location>
        <begin position="26"/>
        <end position="112"/>
    </location>
</feature>
<evidence type="ECO:0000313" key="2">
    <source>
        <dbReference type="EMBL" id="KAE9394998.1"/>
    </source>
</evidence>
<dbReference type="AlphaFoldDB" id="A0A6A4HBI0"/>
<evidence type="ECO:0000256" key="1">
    <source>
        <dbReference type="SAM" id="SignalP"/>
    </source>
</evidence>
<dbReference type="EMBL" id="ML769539">
    <property type="protein sequence ID" value="KAE9394998.1"/>
    <property type="molecule type" value="Genomic_DNA"/>
</dbReference>
<proteinExistence type="predicted"/>
<accession>A0A6A4HBI0</accession>
<evidence type="ECO:0008006" key="4">
    <source>
        <dbReference type="Google" id="ProtNLM"/>
    </source>
</evidence>
<gene>
    <name evidence="2" type="ORF">BT96DRAFT_164709</name>
</gene>
<organism evidence="2 3">
    <name type="scientific">Gymnopus androsaceus JB14</name>
    <dbReference type="NCBI Taxonomy" id="1447944"/>
    <lineage>
        <taxon>Eukaryota</taxon>
        <taxon>Fungi</taxon>
        <taxon>Dikarya</taxon>
        <taxon>Basidiomycota</taxon>
        <taxon>Agaricomycotina</taxon>
        <taxon>Agaricomycetes</taxon>
        <taxon>Agaricomycetidae</taxon>
        <taxon>Agaricales</taxon>
        <taxon>Marasmiineae</taxon>
        <taxon>Omphalotaceae</taxon>
        <taxon>Gymnopus</taxon>
    </lineage>
</organism>
<name>A0A6A4HBI0_9AGAR</name>
<keyword evidence="3" id="KW-1185">Reference proteome</keyword>
<keyword evidence="1" id="KW-0732">Signal</keyword>
<reference evidence="2" key="1">
    <citation type="journal article" date="2019" name="Environ. Microbiol.">
        <title>Fungal ecological strategies reflected in gene transcription - a case study of two litter decomposers.</title>
        <authorList>
            <person name="Barbi F."/>
            <person name="Kohler A."/>
            <person name="Barry K."/>
            <person name="Baskaran P."/>
            <person name="Daum C."/>
            <person name="Fauchery L."/>
            <person name="Ihrmark K."/>
            <person name="Kuo A."/>
            <person name="LaButti K."/>
            <person name="Lipzen A."/>
            <person name="Morin E."/>
            <person name="Grigoriev I.V."/>
            <person name="Henrissat B."/>
            <person name="Lindahl B."/>
            <person name="Martin F."/>
        </authorList>
    </citation>
    <scope>NUCLEOTIDE SEQUENCE</scope>
    <source>
        <strain evidence="2">JB14</strain>
    </source>
</reference>
<sequence length="112" mass="12807">MRRRFSARLVFGAALYLRFCHQSQSIEEPLGIPADEGFGVFSRTPEDVLQSRSRIYLLGLIPAYGLSARSHPIYERSAVVDTKFINVSSHCLLALSRMENPFALHWNLNRLR</sequence>
<evidence type="ECO:0000313" key="3">
    <source>
        <dbReference type="Proteomes" id="UP000799118"/>
    </source>
</evidence>
<feature type="signal peptide" evidence="1">
    <location>
        <begin position="1"/>
        <end position="25"/>
    </location>
</feature>
<protein>
    <recommendedName>
        <fullName evidence="4">Secreted protein</fullName>
    </recommendedName>
</protein>
<dbReference type="Proteomes" id="UP000799118">
    <property type="component" value="Unassembled WGS sequence"/>
</dbReference>